<organism evidence="1 2">
    <name type="scientific">Solemya velesiana gill symbiont</name>
    <dbReference type="NCBI Taxonomy" id="1918948"/>
    <lineage>
        <taxon>Bacteria</taxon>
        <taxon>Pseudomonadati</taxon>
        <taxon>Pseudomonadota</taxon>
        <taxon>Gammaproteobacteria</taxon>
        <taxon>sulfur-oxidizing symbionts</taxon>
    </lineage>
</organism>
<dbReference type="OrthoDB" id="289385at2"/>
<gene>
    <name evidence="1" type="ORF">BOW51_09915</name>
</gene>
<sequence>MIGLDGSAILLMPSIDNISQSKINAIRAKGSDLIGLQNLQGENCLLDTEKALQSFNAFFESIKDPDPEIECKKFSTPSGASWDKFIFEWQEEQLLNDERTQKAHKREVIIVTCGDETQRYEPADLHMMNKKTKEPTLQWVLLRSFIQNQGIIGWGDQAAADNVKTQKKELIRKLKKAFWQSDDPIPHVKGEGYKCRFTCRAPENTQ</sequence>
<reference evidence="1 2" key="1">
    <citation type="submission" date="2016-11" db="EMBL/GenBank/DDBJ databases">
        <title>Mixed transmission modes and dynamic genome evolution in an obligate animal-bacterial symbiosis.</title>
        <authorList>
            <person name="Russell S.L."/>
            <person name="Corbett-Detig R.B."/>
            <person name="Cavanaugh C.M."/>
        </authorList>
    </citation>
    <scope>NUCLEOTIDE SEQUENCE [LARGE SCALE GENOMIC DNA]</scope>
    <source>
        <strain evidence="1">Se-Cadez</strain>
    </source>
</reference>
<dbReference type="AlphaFoldDB" id="A0A1T2KSQ2"/>
<comment type="caution">
    <text evidence="1">The sequence shown here is derived from an EMBL/GenBank/DDBJ whole genome shotgun (WGS) entry which is preliminary data.</text>
</comment>
<proteinExistence type="predicted"/>
<dbReference type="EMBL" id="MPRJ01000069">
    <property type="protein sequence ID" value="OOZ35885.1"/>
    <property type="molecule type" value="Genomic_DNA"/>
</dbReference>
<accession>A0A1T2KSQ2</accession>
<protein>
    <submittedName>
        <fullName evidence="1">Uncharacterized protein</fullName>
    </submittedName>
</protein>
<keyword evidence="2" id="KW-1185">Reference proteome</keyword>
<evidence type="ECO:0000313" key="1">
    <source>
        <dbReference type="EMBL" id="OOZ35885.1"/>
    </source>
</evidence>
<dbReference type="Proteomes" id="UP000190896">
    <property type="component" value="Unassembled WGS sequence"/>
</dbReference>
<evidence type="ECO:0000313" key="2">
    <source>
        <dbReference type="Proteomes" id="UP000190896"/>
    </source>
</evidence>
<dbReference type="RefSeq" id="WP_078487854.1">
    <property type="nucleotide sequence ID" value="NZ_MPRJ01000069.1"/>
</dbReference>
<name>A0A1T2KSQ2_9GAMM</name>